<dbReference type="AlphaFoldDB" id="A0A239IAU0"/>
<dbReference type="EMBL" id="FZOU01000003">
    <property type="protein sequence ID" value="SNS90720.1"/>
    <property type="molecule type" value="Genomic_DNA"/>
</dbReference>
<gene>
    <name evidence="1" type="ORF">SAMN05421770_10327</name>
</gene>
<proteinExistence type="predicted"/>
<organism evidence="1 2">
    <name type="scientific">Granulicella rosea</name>
    <dbReference type="NCBI Taxonomy" id="474952"/>
    <lineage>
        <taxon>Bacteria</taxon>
        <taxon>Pseudomonadati</taxon>
        <taxon>Acidobacteriota</taxon>
        <taxon>Terriglobia</taxon>
        <taxon>Terriglobales</taxon>
        <taxon>Acidobacteriaceae</taxon>
        <taxon>Granulicella</taxon>
    </lineage>
</organism>
<keyword evidence="2" id="KW-1185">Reference proteome</keyword>
<reference evidence="1 2" key="1">
    <citation type="submission" date="2017-06" db="EMBL/GenBank/DDBJ databases">
        <authorList>
            <person name="Kim H.J."/>
            <person name="Triplett B.A."/>
        </authorList>
    </citation>
    <scope>NUCLEOTIDE SEQUENCE [LARGE SCALE GENOMIC DNA]</scope>
    <source>
        <strain evidence="1 2">DSM 18704</strain>
    </source>
</reference>
<sequence length="82" mass="9291">MLGLVSYWTRRNIVTHTIEVEIDAVGVVRPLESSSPLPRGRALLTWQTSEVDETLLLSEAALAEDWLRPEEDEAWAYLQPAK</sequence>
<evidence type="ECO:0000313" key="2">
    <source>
        <dbReference type="Proteomes" id="UP000198356"/>
    </source>
</evidence>
<accession>A0A239IAU0</accession>
<name>A0A239IAU0_9BACT</name>
<evidence type="ECO:0000313" key="1">
    <source>
        <dbReference type="EMBL" id="SNS90720.1"/>
    </source>
</evidence>
<dbReference type="Proteomes" id="UP000198356">
    <property type="component" value="Unassembled WGS sequence"/>
</dbReference>
<protein>
    <submittedName>
        <fullName evidence="1">Uncharacterized protein</fullName>
    </submittedName>
</protein>